<feature type="transmembrane region" description="Helical" evidence="19">
    <location>
        <begin position="523"/>
        <end position="543"/>
    </location>
</feature>
<evidence type="ECO:0000256" key="10">
    <source>
        <dbReference type="ARBA" id="ARBA00023180"/>
    </source>
</evidence>
<feature type="transmembrane region" description="Helical" evidence="19">
    <location>
        <begin position="722"/>
        <end position="743"/>
    </location>
</feature>
<reference evidence="23" key="3">
    <citation type="submission" date="2015-06" db="UniProtKB">
        <authorList>
            <consortium name="EnsemblMetazoa"/>
        </authorList>
    </citation>
    <scope>IDENTIFICATION</scope>
</reference>
<dbReference type="InterPro" id="IPR019594">
    <property type="entry name" value="Glu/Gly-bd"/>
</dbReference>
<evidence type="ECO:0000256" key="8">
    <source>
        <dbReference type="ARBA" id="ARBA00023136"/>
    </source>
</evidence>
<dbReference type="FunFam" id="3.40.50.2300:FF:000851">
    <property type="entry name" value="Uncharacterized protein"/>
    <property type="match status" value="1"/>
</dbReference>
<dbReference type="GeneID" id="20217607"/>
<keyword evidence="24" id="KW-1185">Reference proteome</keyword>
<keyword evidence="7" id="KW-0406">Ion transport</keyword>
<dbReference type="PANTHER" id="PTHR18966">
    <property type="entry name" value="IONOTROPIC GLUTAMATE RECEPTOR"/>
    <property type="match status" value="1"/>
</dbReference>
<reference evidence="22 24" key="2">
    <citation type="journal article" date="2013" name="Nature">
        <title>Insights into bilaterian evolution from three spiralian genomes.</title>
        <authorList>
            <person name="Simakov O."/>
            <person name="Marletaz F."/>
            <person name="Cho S.J."/>
            <person name="Edsinger-Gonzales E."/>
            <person name="Havlak P."/>
            <person name="Hellsten U."/>
            <person name="Kuo D.H."/>
            <person name="Larsson T."/>
            <person name="Lv J."/>
            <person name="Arendt D."/>
            <person name="Savage R."/>
            <person name="Osoegawa K."/>
            <person name="de Jong P."/>
            <person name="Grimwood J."/>
            <person name="Chapman J.A."/>
            <person name="Shapiro H."/>
            <person name="Aerts A."/>
            <person name="Otillar R.P."/>
            <person name="Terry A.Y."/>
            <person name="Boore J.L."/>
            <person name="Grigoriev I.V."/>
            <person name="Lindberg D.R."/>
            <person name="Seaver E.C."/>
            <person name="Weisblat D.A."/>
            <person name="Putnam N.H."/>
            <person name="Rokhsar D.S."/>
        </authorList>
    </citation>
    <scope>NUCLEOTIDE SEQUENCE</scope>
</reference>
<dbReference type="OMA" id="WVIARAM"/>
<dbReference type="Pfam" id="PF00060">
    <property type="entry name" value="Lig_chan"/>
    <property type="match status" value="1"/>
</dbReference>
<dbReference type="EnsemblMetazoa" id="HelroT95450">
    <property type="protein sequence ID" value="HelroP95450"/>
    <property type="gene ID" value="HelroG95450"/>
</dbReference>
<organism evidence="23 24">
    <name type="scientific">Helobdella robusta</name>
    <name type="common">Californian leech</name>
    <dbReference type="NCBI Taxonomy" id="6412"/>
    <lineage>
        <taxon>Eukaryota</taxon>
        <taxon>Metazoa</taxon>
        <taxon>Spiralia</taxon>
        <taxon>Lophotrochozoa</taxon>
        <taxon>Annelida</taxon>
        <taxon>Clitellata</taxon>
        <taxon>Hirudinea</taxon>
        <taxon>Rhynchobdellida</taxon>
        <taxon>Glossiphoniidae</taxon>
        <taxon>Helobdella</taxon>
    </lineage>
</organism>
<dbReference type="KEGG" id="hro:HELRODRAFT_95450"/>
<keyword evidence="13" id="KW-0407">Ion channel</keyword>
<dbReference type="GO" id="GO:1904315">
    <property type="term" value="F:transmitter-gated monoatomic ion channel activity involved in regulation of postsynaptic membrane potential"/>
    <property type="evidence" value="ECO:0000318"/>
    <property type="project" value="GO_Central"/>
</dbReference>
<dbReference type="OrthoDB" id="5984008at2759"/>
<dbReference type="CTD" id="20217607"/>
<dbReference type="HOGENOM" id="CLU_007257_1_2_1"/>
<feature type="binding site" evidence="15">
    <location>
        <position position="404"/>
    </location>
    <ligand>
        <name>L-glutamate</name>
        <dbReference type="ChEBI" id="CHEBI:29985"/>
    </ligand>
</feature>
<evidence type="ECO:0000256" key="2">
    <source>
        <dbReference type="ARBA" id="ARBA00022448"/>
    </source>
</evidence>
<keyword evidence="3" id="KW-1003">Cell membrane</keyword>
<evidence type="ECO:0000256" key="11">
    <source>
        <dbReference type="ARBA" id="ARBA00023257"/>
    </source>
</evidence>
<dbReference type="InterPro" id="IPR015683">
    <property type="entry name" value="Ionotropic_Glu_rcpt"/>
</dbReference>
<keyword evidence="17" id="KW-1015">Disulfide bond</keyword>
<feature type="domain" description="Ionotropic glutamate receptor C-terminal" evidence="20">
    <location>
        <begin position="323"/>
        <end position="688"/>
    </location>
</feature>
<feature type="site" description="Crucial to convey clamshell closure to channel opening" evidence="16">
    <location>
        <position position="552"/>
    </location>
</feature>
<feature type="binding site" evidence="15">
    <location>
        <position position="573"/>
    </location>
    <ligand>
        <name>L-glutamate</name>
        <dbReference type="ChEBI" id="CHEBI:29985"/>
    </ligand>
</feature>
<dbReference type="SUPFAM" id="SSF53850">
    <property type="entry name" value="Periplasmic binding protein-like II"/>
    <property type="match status" value="1"/>
</dbReference>
<feature type="binding site" evidence="15">
    <location>
        <position position="624"/>
    </location>
    <ligand>
        <name>L-glutamate</name>
        <dbReference type="ChEBI" id="CHEBI:29985"/>
    </ligand>
</feature>
<evidence type="ECO:0000256" key="16">
    <source>
        <dbReference type="PIRSR" id="PIRSR601508-2"/>
    </source>
</evidence>
<evidence type="ECO:0000256" key="14">
    <source>
        <dbReference type="ARBA" id="ARBA00034100"/>
    </source>
</evidence>
<dbReference type="InterPro" id="IPR028082">
    <property type="entry name" value="Peripla_BP_I"/>
</dbReference>
<dbReference type="FunFam" id="1.10.287.70:FF:000067">
    <property type="entry name" value="glutamate receptor 2 isoform X1"/>
    <property type="match status" value="1"/>
</dbReference>
<keyword evidence="2" id="KW-0813">Transport</keyword>
<evidence type="ECO:0000256" key="9">
    <source>
        <dbReference type="ARBA" id="ARBA00023170"/>
    </source>
</evidence>
<feature type="domain" description="Ionotropic glutamate receptor L-glutamate and glycine-binding" evidence="21">
    <location>
        <begin position="333"/>
        <end position="395"/>
    </location>
</feature>
<dbReference type="Gene3D" id="3.40.190.10">
    <property type="entry name" value="Periplasmic binding protein-like II"/>
    <property type="match status" value="2"/>
</dbReference>
<evidence type="ECO:0000259" key="20">
    <source>
        <dbReference type="SMART" id="SM00079"/>
    </source>
</evidence>
<evidence type="ECO:0000313" key="22">
    <source>
        <dbReference type="EMBL" id="ESN96468.1"/>
    </source>
</evidence>
<feature type="transmembrane region" description="Helical" evidence="19">
    <location>
        <begin position="485"/>
        <end position="503"/>
    </location>
</feature>
<evidence type="ECO:0000256" key="19">
    <source>
        <dbReference type="SAM" id="Phobius"/>
    </source>
</evidence>
<dbReference type="InterPro" id="IPR001828">
    <property type="entry name" value="ANF_lig-bd_rcpt"/>
</dbReference>
<reference evidence="24" key="1">
    <citation type="submission" date="2012-12" db="EMBL/GenBank/DDBJ databases">
        <authorList>
            <person name="Hellsten U."/>
            <person name="Grimwood J."/>
            <person name="Chapman J.A."/>
            <person name="Shapiro H."/>
            <person name="Aerts A."/>
            <person name="Otillar R.P."/>
            <person name="Terry A.Y."/>
            <person name="Boore J.L."/>
            <person name="Simakov O."/>
            <person name="Marletaz F."/>
            <person name="Cho S.-J."/>
            <person name="Edsinger-Gonzales E."/>
            <person name="Havlak P."/>
            <person name="Kuo D.-H."/>
            <person name="Larsson T."/>
            <person name="Lv J."/>
            <person name="Arendt D."/>
            <person name="Savage R."/>
            <person name="Osoegawa K."/>
            <person name="de Jong P."/>
            <person name="Lindberg D.R."/>
            <person name="Seaver E.C."/>
            <person name="Weisblat D.A."/>
            <person name="Putnam N.H."/>
            <person name="Grigoriev I.V."/>
            <person name="Rokhsar D.S."/>
        </authorList>
    </citation>
    <scope>NUCLEOTIDE SEQUENCE</scope>
</reference>
<evidence type="ECO:0000256" key="1">
    <source>
        <dbReference type="ARBA" id="ARBA00004651"/>
    </source>
</evidence>
<dbReference type="Pfam" id="PF10613">
    <property type="entry name" value="Lig_chan-Glu_bd"/>
    <property type="match status" value="1"/>
</dbReference>
<dbReference type="InterPro" id="IPR001508">
    <property type="entry name" value="Iono_Glu_rcpt_met"/>
</dbReference>
<evidence type="ECO:0000256" key="3">
    <source>
        <dbReference type="ARBA" id="ARBA00022475"/>
    </source>
</evidence>
<comment type="subcellular location">
    <subcellularLocation>
        <location evidence="1">Cell membrane</location>
        <topology evidence="1">Multi-pass membrane protein</topology>
    </subcellularLocation>
    <subcellularLocation>
        <location evidence="14">Postsynaptic cell membrane</location>
    </subcellularLocation>
</comment>
<gene>
    <name evidence="23" type="primary">20217607</name>
    <name evidence="22" type="ORF">HELRODRAFT_95450</name>
</gene>
<dbReference type="EMBL" id="AMQM01001393">
    <property type="status" value="NOT_ANNOTATED_CDS"/>
    <property type="molecule type" value="Genomic_DNA"/>
</dbReference>
<keyword evidence="12" id="KW-1071">Ligand-gated ion channel</keyword>
<name>T1G960_HELRO</name>
<dbReference type="FunFam" id="3.40.190.10:FF:000189">
    <property type="entry name" value="Glutamate receptor 1"/>
    <property type="match status" value="1"/>
</dbReference>
<evidence type="ECO:0000256" key="12">
    <source>
        <dbReference type="ARBA" id="ARBA00023286"/>
    </source>
</evidence>
<keyword evidence="11" id="KW-0628">Postsynaptic cell membrane</keyword>
<feature type="binding site" evidence="15">
    <location>
        <position position="574"/>
    </location>
    <ligand>
        <name>L-glutamate</name>
        <dbReference type="ChEBI" id="CHEBI:29985"/>
    </ligand>
</feature>
<feature type="binding site" evidence="15">
    <location>
        <position position="411"/>
    </location>
    <ligand>
        <name>L-glutamate</name>
        <dbReference type="ChEBI" id="CHEBI:29985"/>
    </ligand>
</feature>
<dbReference type="Pfam" id="PF01094">
    <property type="entry name" value="ANF_receptor"/>
    <property type="match status" value="1"/>
</dbReference>
<protein>
    <recommendedName>
        <fullName evidence="25">Glutamate receptor</fullName>
    </recommendedName>
</protein>
<feature type="transmembrane region" description="Helical" evidence="19">
    <location>
        <begin position="451"/>
        <end position="473"/>
    </location>
</feature>
<sequence>MHTSNTLNTIKSYSNTFNMPYITTAMAVNNSKQEHGFQLFVRPLYVRALLDLIKYYQWREAFYFYSTNEGLERIQQLFDIITEKNYPLKIKVYRVENASGVLDALAKINNLDYKRILLDLPAQETESVINKTFEVKLVLLNLNEMISKAFTLGGLNVTGLCLVDSGKKKSLVRNWYSFYFDEVITQDLPMPGEAALIADAAFLMAHALAKVFKHKTPLNDHSPNSNGVFGESLSCETEPTTAWKYGEEVMKALKEQTNLTGLFTGPLIFDRFGLRKHFTLEVLESRLNGPLMKFGTWDSKHGLTVIQNAHVRTKGNNTIANKTRIVTSVFSAPFLMLKNEPGLEGNSKYEGYCADLTKMIAEMIKFDYKIIPVKDKKYGSNDTGTWDGMVGELLRGEADMAIAPLTITADRESVIDFSKPFMSLGISIMIKKMSKKPPSFFSFMNPLSNEVWMCIIFAYIGVSVVLFLVSRFSPFEWHVDDKQDSVANNFTIFNSLWFSLGAFMQQGVDIEPRSMSGRIVGSVWWFFTLILISSYTANLAAFLTSERMQSPIESAEDLAKQTEIKYGTIKGGSTQGFFKKSTIPTYERMWAFMSSTEPWVFVDTTDAGVNLVREKKGKYAFLTESTQNEYTNQRKPCDTMKVGSNLDAKGYGIGTPMGSDLRYRITLSVLELHEKSELANLQTKWWYDKGECGKEGPPKKVFSKKNLQQEATSSLKLSNVAGIFYILMSGLILSLFIAAIEFFHKTRLDAKRKKMSFARAARSVARLSLTGQPQETFSGNETPDTQPGDLPPNMTVSTYSYCPPGQLLNIDGYGDANMQTQV</sequence>
<keyword evidence="6" id="KW-0770">Synapse</keyword>
<evidence type="ECO:0000256" key="4">
    <source>
        <dbReference type="ARBA" id="ARBA00022692"/>
    </source>
</evidence>
<dbReference type="GO" id="GO:0035249">
    <property type="term" value="P:synaptic transmission, glutamatergic"/>
    <property type="evidence" value="ECO:0000318"/>
    <property type="project" value="GO_Central"/>
</dbReference>
<evidence type="ECO:0000256" key="18">
    <source>
        <dbReference type="SAM" id="MobiDB-lite"/>
    </source>
</evidence>
<dbReference type="SMART" id="SM00079">
    <property type="entry name" value="PBPe"/>
    <property type="match status" value="1"/>
</dbReference>
<evidence type="ECO:0000256" key="7">
    <source>
        <dbReference type="ARBA" id="ARBA00023065"/>
    </source>
</evidence>
<evidence type="ECO:0000313" key="24">
    <source>
        <dbReference type="Proteomes" id="UP000015101"/>
    </source>
</evidence>
<proteinExistence type="predicted"/>
<evidence type="ECO:0000256" key="13">
    <source>
        <dbReference type="ARBA" id="ARBA00023303"/>
    </source>
</evidence>
<dbReference type="GO" id="GO:0008066">
    <property type="term" value="F:glutamate receptor activity"/>
    <property type="evidence" value="ECO:0000318"/>
    <property type="project" value="GO_Central"/>
</dbReference>
<dbReference type="GO" id="GO:0050804">
    <property type="term" value="P:modulation of chemical synaptic transmission"/>
    <property type="evidence" value="ECO:0000318"/>
    <property type="project" value="GO_Central"/>
</dbReference>
<evidence type="ECO:0000313" key="23">
    <source>
        <dbReference type="EnsemblMetazoa" id="HelroP95450"/>
    </source>
</evidence>
<dbReference type="Proteomes" id="UP000015101">
    <property type="component" value="Unassembled WGS sequence"/>
</dbReference>
<evidence type="ECO:0000259" key="21">
    <source>
        <dbReference type="SMART" id="SM00918"/>
    </source>
</evidence>
<feature type="site" description="Interaction with the cone snail toxin Con-ikot-ikot" evidence="16">
    <location>
        <position position="579"/>
    </location>
</feature>
<dbReference type="AlphaFoldDB" id="T1G960"/>
<dbReference type="InterPro" id="IPR001320">
    <property type="entry name" value="Iontro_rcpt_C"/>
</dbReference>
<evidence type="ECO:0000256" key="15">
    <source>
        <dbReference type="PIRSR" id="PIRSR601508-1"/>
    </source>
</evidence>
<feature type="binding site" evidence="15">
    <location>
        <position position="406"/>
    </location>
    <ligand>
        <name>L-glutamate</name>
        <dbReference type="ChEBI" id="CHEBI:29985"/>
    </ligand>
</feature>
<dbReference type="SMART" id="SM00918">
    <property type="entry name" value="Lig_chan-Glu_bd"/>
    <property type="match status" value="1"/>
</dbReference>
<feature type="disulfide bond" evidence="17">
    <location>
        <begin position="637"/>
        <end position="692"/>
    </location>
</feature>
<feature type="compositionally biased region" description="Polar residues" evidence="18">
    <location>
        <begin position="771"/>
        <end position="785"/>
    </location>
</feature>
<dbReference type="FunFam" id="3.40.190.10:FF:000596">
    <property type="entry name" value="glutamate receptor 2-like isoform X1"/>
    <property type="match status" value="1"/>
</dbReference>
<accession>T1G960</accession>
<dbReference type="GO" id="GO:0098839">
    <property type="term" value="C:postsynaptic density membrane"/>
    <property type="evidence" value="ECO:0000318"/>
    <property type="project" value="GO_Central"/>
</dbReference>
<dbReference type="InParanoid" id="T1G960"/>
<evidence type="ECO:0000256" key="5">
    <source>
        <dbReference type="ARBA" id="ARBA00022989"/>
    </source>
</evidence>
<evidence type="ECO:0008006" key="25">
    <source>
        <dbReference type="Google" id="ProtNLM"/>
    </source>
</evidence>
<keyword evidence="5 19" id="KW-1133">Transmembrane helix</keyword>
<keyword evidence="8 19" id="KW-0472">Membrane</keyword>
<dbReference type="EMBL" id="KB097495">
    <property type="protein sequence ID" value="ESN96468.1"/>
    <property type="molecule type" value="Genomic_DNA"/>
</dbReference>
<feature type="region of interest" description="Disordered" evidence="18">
    <location>
        <begin position="771"/>
        <end position="792"/>
    </location>
</feature>
<dbReference type="RefSeq" id="XP_009025265.1">
    <property type="nucleotide sequence ID" value="XM_009027017.1"/>
</dbReference>
<evidence type="ECO:0000256" key="6">
    <source>
        <dbReference type="ARBA" id="ARBA00023018"/>
    </source>
</evidence>
<keyword evidence="9" id="KW-0675">Receptor</keyword>
<keyword evidence="4 19" id="KW-0812">Transmembrane</keyword>
<dbReference type="PRINTS" id="PR00177">
    <property type="entry name" value="NMDARECEPTOR"/>
</dbReference>
<dbReference type="eggNOG" id="KOG1054">
    <property type="taxonomic scope" value="Eukaryota"/>
</dbReference>
<keyword evidence="10" id="KW-0325">Glycoprotein</keyword>
<dbReference type="SUPFAM" id="SSF81324">
    <property type="entry name" value="Voltage-gated potassium channels"/>
    <property type="match status" value="1"/>
</dbReference>
<dbReference type="FunCoup" id="T1G960">
    <property type="interactions" value="142"/>
</dbReference>
<dbReference type="STRING" id="6412.T1G960"/>
<dbReference type="Gene3D" id="3.40.50.2300">
    <property type="match status" value="2"/>
</dbReference>
<dbReference type="GO" id="GO:0005886">
    <property type="term" value="C:plasma membrane"/>
    <property type="evidence" value="ECO:0000318"/>
    <property type="project" value="GO_Central"/>
</dbReference>
<dbReference type="Gene3D" id="1.10.287.70">
    <property type="match status" value="1"/>
</dbReference>
<dbReference type="SUPFAM" id="SSF53822">
    <property type="entry name" value="Periplasmic binding protein-like I"/>
    <property type="match status" value="1"/>
</dbReference>
<evidence type="ECO:0000256" key="17">
    <source>
        <dbReference type="PIRSR" id="PIRSR601508-3"/>
    </source>
</evidence>